<keyword evidence="1" id="KW-0472">Membrane</keyword>
<evidence type="ECO:0000313" key="3">
    <source>
        <dbReference type="Proteomes" id="UP000233782"/>
    </source>
</evidence>
<dbReference type="SUPFAM" id="SSF57798">
    <property type="entry name" value="Casein kinase II beta subunit"/>
    <property type="match status" value="1"/>
</dbReference>
<name>A0A2N3V2Z2_9BACT</name>
<dbReference type="InterPro" id="IPR035991">
    <property type="entry name" value="Casein_kinase_II_beta-like"/>
</dbReference>
<comment type="caution">
    <text evidence="2">The sequence shown here is derived from an EMBL/GenBank/DDBJ whole genome shotgun (WGS) entry which is preliminary data.</text>
</comment>
<dbReference type="GO" id="GO:0005956">
    <property type="term" value="C:protein kinase CK2 complex"/>
    <property type="evidence" value="ECO:0007669"/>
    <property type="project" value="InterPro"/>
</dbReference>
<dbReference type="GO" id="GO:0019887">
    <property type="term" value="F:protein kinase regulator activity"/>
    <property type="evidence" value="ECO:0007669"/>
    <property type="project" value="InterPro"/>
</dbReference>
<dbReference type="Proteomes" id="UP000233782">
    <property type="component" value="Unassembled WGS sequence"/>
</dbReference>
<protein>
    <submittedName>
        <fullName evidence="2">Uncharacterized protein DUF983</fullName>
    </submittedName>
</protein>
<keyword evidence="1" id="KW-0812">Transmembrane</keyword>
<dbReference type="RefSeq" id="WP_180336309.1">
    <property type="nucleotide sequence ID" value="NZ_PJMU01000001.1"/>
</dbReference>
<keyword evidence="1" id="KW-1133">Transmembrane helix</keyword>
<sequence length="133" mass="15162">MREKRSFLYSVATTKCPRCREGNMFPEGTLYSRRFADMYKNCPCCGQVFEPEPGYYYGAMYVSFAFNVAIFLVALFVLHQLGVEVTIPMMMGLVGITVVGLLPVIFRLSRALWINIFIQYEGPSAEIPRKLHA</sequence>
<evidence type="ECO:0000256" key="1">
    <source>
        <dbReference type="SAM" id="Phobius"/>
    </source>
</evidence>
<evidence type="ECO:0000313" key="2">
    <source>
        <dbReference type="EMBL" id="PKV75978.1"/>
    </source>
</evidence>
<dbReference type="InterPro" id="IPR009325">
    <property type="entry name" value="DUF983"/>
</dbReference>
<organism evidence="2 3">
    <name type="scientific">Pontibacter ramchanderi</name>
    <dbReference type="NCBI Taxonomy" id="1179743"/>
    <lineage>
        <taxon>Bacteria</taxon>
        <taxon>Pseudomonadati</taxon>
        <taxon>Bacteroidota</taxon>
        <taxon>Cytophagia</taxon>
        <taxon>Cytophagales</taxon>
        <taxon>Hymenobacteraceae</taxon>
        <taxon>Pontibacter</taxon>
    </lineage>
</organism>
<dbReference type="AlphaFoldDB" id="A0A2N3V2Z2"/>
<dbReference type="Pfam" id="PF06170">
    <property type="entry name" value="DUF983"/>
    <property type="match status" value="1"/>
</dbReference>
<feature type="transmembrane region" description="Helical" evidence="1">
    <location>
        <begin position="85"/>
        <end position="106"/>
    </location>
</feature>
<feature type="transmembrane region" description="Helical" evidence="1">
    <location>
        <begin position="59"/>
        <end position="79"/>
    </location>
</feature>
<accession>A0A2N3V2Z2</accession>
<dbReference type="EMBL" id="PJMU01000001">
    <property type="protein sequence ID" value="PKV75978.1"/>
    <property type="molecule type" value="Genomic_DNA"/>
</dbReference>
<keyword evidence="3" id="KW-1185">Reference proteome</keyword>
<reference evidence="2 3" key="1">
    <citation type="submission" date="2017-12" db="EMBL/GenBank/DDBJ databases">
        <title>Genomic Encyclopedia of Type Strains, Phase III (KMG-III): the genomes of soil and plant-associated and newly described type strains.</title>
        <authorList>
            <person name="Whitman W."/>
        </authorList>
    </citation>
    <scope>NUCLEOTIDE SEQUENCE [LARGE SCALE GENOMIC DNA]</scope>
    <source>
        <strain evidence="2 3">LP43</strain>
    </source>
</reference>
<proteinExistence type="predicted"/>
<gene>
    <name evidence="2" type="ORF">BD749_0926</name>
</gene>